<reference evidence="1" key="2">
    <citation type="submission" date="2025-08" db="UniProtKB">
        <authorList>
            <consortium name="EnsemblFungi"/>
        </authorList>
    </citation>
    <scope>IDENTIFICATION</scope>
    <source>
        <strain evidence="1">4287 / CBS 123668 / FGSC 9935 / NRRL 34936</strain>
    </source>
</reference>
<evidence type="ECO:0000313" key="2">
    <source>
        <dbReference type="Proteomes" id="UP000002489"/>
    </source>
</evidence>
<reference evidence="2" key="1">
    <citation type="journal article" date="2012" name="Mol. Plant Microbe Interact.">
        <title>A highly conserved effector in Fusarium oxysporum is required for full virulence on Arabidopsis.</title>
        <authorList>
            <person name="Thatcher L.F."/>
            <person name="Gardiner D.M."/>
            <person name="Kazan K."/>
            <person name="Manners J."/>
        </authorList>
    </citation>
    <scope>NUCLEOTIDE SEQUENCE [LARGE SCALE GENOMIC DNA]</scope>
    <source>
        <strain evidence="2">Fo5176</strain>
    </source>
</reference>
<accession>A0A0D2Y364</accession>
<evidence type="ECO:0000313" key="1">
    <source>
        <dbReference type="EnsemblFungi" id="FOXG_10715P0"/>
    </source>
</evidence>
<protein>
    <submittedName>
        <fullName evidence="1">Uncharacterized protein</fullName>
    </submittedName>
</protein>
<sequence>MPADSGSADQEPETWGSQIKYVPVRLVKDVNSFKAALKKHYGEGVTHPIKGSHTEEAVYEVKAPKASTGPTDLVKTLQEEDTTRKGEAVNSCFRNLFALEK</sequence>
<dbReference type="Proteomes" id="UP000002489">
    <property type="component" value="Unassembled WGS sequence"/>
</dbReference>
<name>A0A0D2Y364_FUSOF</name>
<organism evidence="1 2">
    <name type="scientific">Fusarium oxysporum (strain Fo5176)</name>
    <name type="common">Fusarium vascular wilt</name>
    <dbReference type="NCBI Taxonomy" id="660025"/>
    <lineage>
        <taxon>Eukaryota</taxon>
        <taxon>Fungi</taxon>
        <taxon>Dikarya</taxon>
        <taxon>Ascomycota</taxon>
        <taxon>Pezizomycotina</taxon>
        <taxon>Sordariomycetes</taxon>
        <taxon>Hypocreomycetidae</taxon>
        <taxon>Hypocreales</taxon>
        <taxon>Nectriaceae</taxon>
        <taxon>Fusarium</taxon>
        <taxon>Fusarium oxysporum species complex</taxon>
    </lineage>
</organism>
<proteinExistence type="predicted"/>
<dbReference type="EnsemblFungi" id="FOXG_10715T0">
    <property type="protein sequence ID" value="FOXG_10715P0"/>
    <property type="gene ID" value="FOXG_10715"/>
</dbReference>
<dbReference type="AlphaFoldDB" id="A0A0D2Y364"/>